<proteinExistence type="predicted"/>
<feature type="transmembrane region" description="Helical" evidence="2">
    <location>
        <begin position="37"/>
        <end position="56"/>
    </location>
</feature>
<organism evidence="3 4">
    <name type="scientific">Thalassiosira pseudonana</name>
    <name type="common">Marine diatom</name>
    <name type="synonym">Cyclotella nana</name>
    <dbReference type="NCBI Taxonomy" id="35128"/>
    <lineage>
        <taxon>Eukaryota</taxon>
        <taxon>Sar</taxon>
        <taxon>Stramenopiles</taxon>
        <taxon>Ochrophyta</taxon>
        <taxon>Bacillariophyta</taxon>
        <taxon>Coscinodiscophyceae</taxon>
        <taxon>Thalassiosirophycidae</taxon>
        <taxon>Thalassiosirales</taxon>
        <taxon>Thalassiosiraceae</taxon>
        <taxon>Thalassiosira</taxon>
    </lineage>
</organism>
<dbReference type="EMBL" id="CM000638">
    <property type="protein sequence ID" value="EED96182.1"/>
    <property type="molecule type" value="Genomic_DNA"/>
</dbReference>
<dbReference type="PANTHER" id="PTHR12224:SF0">
    <property type="entry name" value="BETA-1,4-MANNOSYL-GLYCOPROTEIN 4-BETA-N-ACETYLGLUCOSAMINYLTRANSFERASE"/>
    <property type="match status" value="1"/>
</dbReference>
<dbReference type="GO" id="GO:0016757">
    <property type="term" value="F:glycosyltransferase activity"/>
    <property type="evidence" value="ECO:0000318"/>
    <property type="project" value="GO_Central"/>
</dbReference>
<evidence type="ECO:0000256" key="1">
    <source>
        <dbReference type="SAM" id="MobiDB-lite"/>
    </source>
</evidence>
<dbReference type="KEGG" id="tps:THAPSDRAFT_914"/>
<sequence length="553" mass="63073">MALQRDRSLPPSDMPPPNPIQLQPPSPPSRIPTALSLLRSFLAVAIFLLAIAPILFHDTSVHRGERQFEGNLRVPRKDGAAAGGSKSSPVTKRVEYYLNETNAFGLDYNDLASPSSNVNIQLPRDIGSAGRALLTHALQPRAIWDEDINYATESQRCAKYFTYENHVTNFTHYNNQTRTTRRRIFLGSLIADDSWHALGALAMESYGIYTAVAFVESNRSQTGTPRELRFVNGTIEHRILVEGGLFGPRTEVHLDQYSYELEVDGGGLIREHRQRNVILDLWRKAGMKEDDIGILSDADETLTRDFLRAIQMCDIPQLNADTQNCHSPKIVVASQVFEGSPECMTVTRKWMHPDLMLGKCIEGIGEEEFRLKERQRQRAFAWRKDEYAAKTNYKSWPKDKKTYPLWNLADYRRDTGGFEIFFEDVDYLPFRMGHTGFHFHNYFETTEQLRTKYLTYGHPVKSADRMAIGSIHPDLDLMVDCVLGRDTEKNKHKTHSKRLAEFEGRIPIAYQLKGYSVARHLELRTILLNDEMGHNGTWHETDKAKEGKNAAAT</sequence>
<dbReference type="GeneID" id="7445031"/>
<gene>
    <name evidence="3" type="ORF">THAPSDRAFT_914</name>
</gene>
<feature type="compositionally biased region" description="Pro residues" evidence="1">
    <location>
        <begin position="12"/>
        <end position="28"/>
    </location>
</feature>
<dbReference type="InterPro" id="IPR006813">
    <property type="entry name" value="Glyco_trans_17"/>
</dbReference>
<dbReference type="PANTHER" id="PTHR12224">
    <property type="entry name" value="BETA-1,4-MANNOSYL-GLYCOPROTEIN BETA-1,4-N-ACETYLGLUCOSAMINYL-TRANSFERASE"/>
    <property type="match status" value="1"/>
</dbReference>
<accession>B8BST4</accession>
<keyword evidence="2" id="KW-0472">Membrane</keyword>
<evidence type="ECO:0000256" key="2">
    <source>
        <dbReference type="SAM" id="Phobius"/>
    </source>
</evidence>
<name>B8BST4_THAPS</name>
<evidence type="ECO:0000313" key="3">
    <source>
        <dbReference type="EMBL" id="EED96182.1"/>
    </source>
</evidence>
<dbReference type="InParanoid" id="B8BST4"/>
<dbReference type="GO" id="GO:0003830">
    <property type="term" value="F:beta-1,4-mannosylglycoprotein 4-beta-N-acetylglucosaminyltransferase activity"/>
    <property type="evidence" value="ECO:0007669"/>
    <property type="project" value="InterPro"/>
</dbReference>
<dbReference type="HOGENOM" id="CLU_493073_0_0_1"/>
<evidence type="ECO:0000313" key="4">
    <source>
        <dbReference type="Proteomes" id="UP000001449"/>
    </source>
</evidence>
<dbReference type="GO" id="GO:0016020">
    <property type="term" value="C:membrane"/>
    <property type="evidence" value="ECO:0007669"/>
    <property type="project" value="InterPro"/>
</dbReference>
<dbReference type="PaxDb" id="35128-Thaps914"/>
<feature type="region of interest" description="Disordered" evidence="1">
    <location>
        <begin position="1"/>
        <end position="28"/>
    </location>
</feature>
<reference evidence="3 4" key="1">
    <citation type="journal article" date="2004" name="Science">
        <title>The genome of the diatom Thalassiosira pseudonana: ecology, evolution, and metabolism.</title>
        <authorList>
            <person name="Armbrust E.V."/>
            <person name="Berges J.A."/>
            <person name="Bowler C."/>
            <person name="Green B.R."/>
            <person name="Martinez D."/>
            <person name="Putnam N.H."/>
            <person name="Zhou S."/>
            <person name="Allen A.E."/>
            <person name="Apt K.E."/>
            <person name="Bechner M."/>
            <person name="Brzezinski M.A."/>
            <person name="Chaal B.K."/>
            <person name="Chiovitti A."/>
            <person name="Davis A.K."/>
            <person name="Demarest M.S."/>
            <person name="Detter J.C."/>
            <person name="Glavina T."/>
            <person name="Goodstein D."/>
            <person name="Hadi M.Z."/>
            <person name="Hellsten U."/>
            <person name="Hildebrand M."/>
            <person name="Jenkins B.D."/>
            <person name="Jurka J."/>
            <person name="Kapitonov V.V."/>
            <person name="Kroger N."/>
            <person name="Lau W.W."/>
            <person name="Lane T.W."/>
            <person name="Larimer F.W."/>
            <person name="Lippmeier J.C."/>
            <person name="Lucas S."/>
            <person name="Medina M."/>
            <person name="Montsant A."/>
            <person name="Obornik M."/>
            <person name="Parker M.S."/>
            <person name="Palenik B."/>
            <person name="Pazour G.J."/>
            <person name="Richardson P.M."/>
            <person name="Rynearson T.A."/>
            <person name="Saito M.A."/>
            <person name="Schwartz D.C."/>
            <person name="Thamatrakoln K."/>
            <person name="Valentin K."/>
            <person name="Vardi A."/>
            <person name="Wilkerson F.P."/>
            <person name="Rokhsar D.S."/>
        </authorList>
    </citation>
    <scope>NUCLEOTIDE SEQUENCE [LARGE SCALE GENOMIC DNA]</scope>
    <source>
        <strain evidence="3 4">CCMP1335</strain>
    </source>
</reference>
<protein>
    <submittedName>
        <fullName evidence="3">Uncharacterized protein</fullName>
    </submittedName>
</protein>
<dbReference type="Pfam" id="PF04724">
    <property type="entry name" value="Glyco_transf_17"/>
    <property type="match status" value="1"/>
</dbReference>
<reference evidence="3 4" key="2">
    <citation type="journal article" date="2008" name="Nature">
        <title>The Phaeodactylum genome reveals the evolutionary history of diatom genomes.</title>
        <authorList>
            <person name="Bowler C."/>
            <person name="Allen A.E."/>
            <person name="Badger J.H."/>
            <person name="Grimwood J."/>
            <person name="Jabbari K."/>
            <person name="Kuo A."/>
            <person name="Maheswari U."/>
            <person name="Martens C."/>
            <person name="Maumus F."/>
            <person name="Otillar R.P."/>
            <person name="Rayko E."/>
            <person name="Salamov A."/>
            <person name="Vandepoele K."/>
            <person name="Beszteri B."/>
            <person name="Gruber A."/>
            <person name="Heijde M."/>
            <person name="Katinka M."/>
            <person name="Mock T."/>
            <person name="Valentin K."/>
            <person name="Verret F."/>
            <person name="Berges J.A."/>
            <person name="Brownlee C."/>
            <person name="Cadoret J.P."/>
            <person name="Chiovitti A."/>
            <person name="Choi C.J."/>
            <person name="Coesel S."/>
            <person name="De Martino A."/>
            <person name="Detter J.C."/>
            <person name="Durkin C."/>
            <person name="Falciatore A."/>
            <person name="Fournet J."/>
            <person name="Haruta M."/>
            <person name="Huysman M.J."/>
            <person name="Jenkins B.D."/>
            <person name="Jiroutova K."/>
            <person name="Jorgensen R.E."/>
            <person name="Joubert Y."/>
            <person name="Kaplan A."/>
            <person name="Kroger N."/>
            <person name="Kroth P.G."/>
            <person name="La Roche J."/>
            <person name="Lindquist E."/>
            <person name="Lommer M."/>
            <person name="Martin-Jezequel V."/>
            <person name="Lopez P.J."/>
            <person name="Lucas S."/>
            <person name="Mangogna M."/>
            <person name="McGinnis K."/>
            <person name="Medlin L.K."/>
            <person name="Montsant A."/>
            <person name="Oudot-Le Secq M.P."/>
            <person name="Napoli C."/>
            <person name="Obornik M."/>
            <person name="Parker M.S."/>
            <person name="Petit J.L."/>
            <person name="Porcel B.M."/>
            <person name="Poulsen N."/>
            <person name="Robison M."/>
            <person name="Rychlewski L."/>
            <person name="Rynearson T.A."/>
            <person name="Schmutz J."/>
            <person name="Shapiro H."/>
            <person name="Siaut M."/>
            <person name="Stanley M."/>
            <person name="Sussman M.R."/>
            <person name="Taylor A.R."/>
            <person name="Vardi A."/>
            <person name="von Dassow P."/>
            <person name="Vyverman W."/>
            <person name="Willis A."/>
            <person name="Wyrwicz L.S."/>
            <person name="Rokhsar D.S."/>
            <person name="Weissenbach J."/>
            <person name="Armbrust E.V."/>
            <person name="Green B.R."/>
            <person name="Van de Peer Y."/>
            <person name="Grigoriev I.V."/>
        </authorList>
    </citation>
    <scope>NUCLEOTIDE SEQUENCE [LARGE SCALE GENOMIC DNA]</scope>
    <source>
        <strain evidence="3 4">CCMP1335</strain>
    </source>
</reference>
<keyword evidence="2" id="KW-0812">Transmembrane</keyword>
<dbReference type="RefSeq" id="XP_002286541.1">
    <property type="nucleotide sequence ID" value="XM_002286505.1"/>
</dbReference>
<dbReference type="AlphaFoldDB" id="B8BST4"/>
<dbReference type="eggNOG" id="ENOG502RWQU">
    <property type="taxonomic scope" value="Eukaryota"/>
</dbReference>
<keyword evidence="2" id="KW-1133">Transmembrane helix</keyword>
<dbReference type="GO" id="GO:0006044">
    <property type="term" value="P:N-acetylglucosamine metabolic process"/>
    <property type="evidence" value="ECO:0000318"/>
    <property type="project" value="GO_Central"/>
</dbReference>
<keyword evidence="4" id="KW-1185">Reference proteome</keyword>
<dbReference type="Proteomes" id="UP000001449">
    <property type="component" value="Chromosome 1"/>
</dbReference>